<sequence>MPTSILGPYFRTIVTVSVIAAALVFSFTYARNGVYVEIQPLFEWMETTWFGYVGKTWGAAFATIQAGHLIGLAVLGGCVLVSDGRLLGVVLTDVPHRIVVDRADAVFRWALATLLVTGVFMACGVAMKIYYLPVYWYKMLGLACGILFHYYVRRPLVAHELGAINPIVLKMTAIASILVWFLVAATGRWIGFSG</sequence>
<evidence type="ECO:0000256" key="1">
    <source>
        <dbReference type="SAM" id="Phobius"/>
    </source>
</evidence>
<feature type="transmembrane region" description="Helical" evidence="1">
    <location>
        <begin position="57"/>
        <end position="81"/>
    </location>
</feature>
<organism evidence="3 4">
    <name type="scientific">OM182 bacterium MED-G28</name>
    <dbReference type="NCBI Taxonomy" id="1986256"/>
    <lineage>
        <taxon>Bacteria</taxon>
        <taxon>Pseudomonadati</taxon>
        <taxon>Pseudomonadota</taxon>
        <taxon>Gammaproteobacteria</taxon>
        <taxon>OMG group</taxon>
        <taxon>OM182 clade</taxon>
    </lineage>
</organism>
<dbReference type="Proteomes" id="UP000219329">
    <property type="component" value="Unassembled WGS sequence"/>
</dbReference>
<dbReference type="Pfam" id="PF20349">
    <property type="entry name" value="DUF6644"/>
    <property type="match status" value="1"/>
</dbReference>
<feature type="transmembrane region" description="Helical" evidence="1">
    <location>
        <begin position="106"/>
        <end position="129"/>
    </location>
</feature>
<comment type="caution">
    <text evidence="3">The sequence shown here is derived from an EMBL/GenBank/DDBJ whole genome shotgun (WGS) entry which is preliminary data.</text>
</comment>
<dbReference type="AlphaFoldDB" id="A0A2A5WCA2"/>
<evidence type="ECO:0000313" key="4">
    <source>
        <dbReference type="Proteomes" id="UP000219329"/>
    </source>
</evidence>
<reference evidence="3 4" key="1">
    <citation type="submission" date="2017-08" db="EMBL/GenBank/DDBJ databases">
        <title>Fine stratification of microbial communities through a metagenomic profile of the photic zone.</title>
        <authorList>
            <person name="Haro-Moreno J.M."/>
            <person name="Lopez-Perez M."/>
            <person name="De La Torre J."/>
            <person name="Picazo A."/>
            <person name="Camacho A."/>
            <person name="Rodriguez-Valera F."/>
        </authorList>
    </citation>
    <scope>NUCLEOTIDE SEQUENCE [LARGE SCALE GENOMIC DNA]</scope>
    <source>
        <strain evidence="3">MED-G28</strain>
    </source>
</reference>
<keyword evidence="1" id="KW-0812">Transmembrane</keyword>
<gene>
    <name evidence="3" type="ORF">CNF02_05155</name>
</gene>
<protein>
    <recommendedName>
        <fullName evidence="2">DUF6644 domain-containing protein</fullName>
    </recommendedName>
</protein>
<evidence type="ECO:0000313" key="3">
    <source>
        <dbReference type="EMBL" id="PDH34185.1"/>
    </source>
</evidence>
<accession>A0A2A5WCA2</accession>
<name>A0A2A5WCA2_9GAMM</name>
<feature type="transmembrane region" description="Helical" evidence="1">
    <location>
        <begin position="173"/>
        <end position="191"/>
    </location>
</feature>
<feature type="transmembrane region" description="Helical" evidence="1">
    <location>
        <begin position="135"/>
        <end position="152"/>
    </location>
</feature>
<keyword evidence="1" id="KW-0472">Membrane</keyword>
<feature type="domain" description="DUF6644" evidence="2">
    <location>
        <begin position="41"/>
        <end position="193"/>
    </location>
</feature>
<evidence type="ECO:0000259" key="2">
    <source>
        <dbReference type="Pfam" id="PF20349"/>
    </source>
</evidence>
<dbReference type="EMBL" id="NTJZ01000004">
    <property type="protein sequence ID" value="PDH34185.1"/>
    <property type="molecule type" value="Genomic_DNA"/>
</dbReference>
<dbReference type="InterPro" id="IPR046586">
    <property type="entry name" value="DUF6644"/>
</dbReference>
<keyword evidence="1" id="KW-1133">Transmembrane helix</keyword>
<feature type="transmembrane region" description="Helical" evidence="1">
    <location>
        <begin position="12"/>
        <end position="30"/>
    </location>
</feature>
<proteinExistence type="predicted"/>